<name>A0ABN1WLT5_9PSEU</name>
<comment type="caution">
    <text evidence="1">The sequence shown here is derived from an EMBL/GenBank/DDBJ whole genome shotgun (WGS) entry which is preliminary data.</text>
</comment>
<reference evidence="1 2" key="1">
    <citation type="journal article" date="2019" name="Int. J. Syst. Evol. Microbiol.">
        <title>The Global Catalogue of Microorganisms (GCM) 10K type strain sequencing project: providing services to taxonomists for standard genome sequencing and annotation.</title>
        <authorList>
            <consortium name="The Broad Institute Genomics Platform"/>
            <consortium name="The Broad Institute Genome Sequencing Center for Infectious Disease"/>
            <person name="Wu L."/>
            <person name="Ma J."/>
        </authorList>
    </citation>
    <scope>NUCLEOTIDE SEQUENCE [LARGE SCALE GENOMIC DNA]</scope>
    <source>
        <strain evidence="1 2">JCM 13023</strain>
    </source>
</reference>
<sequence length="171" mass="18386">MRGESVAVAEVAERLDVAGASVTEGEIGTDDDGRGVQYVDQYVLHELLGTHPGQLMSEGQDAHAVDAELSDEPRSSVDSAQRRGVAWQAEYLSRVRIEGDHDRRQAGLAGSAKRVLDQPRVPAVYTVEDSEGDGASWPVGGHLADSMPHRAVSMHFPDHGLLPTAYRTCAD</sequence>
<accession>A0ABN1WLT5</accession>
<gene>
    <name evidence="1" type="ORF">GCM10009676_38740</name>
</gene>
<dbReference type="Proteomes" id="UP001500653">
    <property type="component" value="Unassembled WGS sequence"/>
</dbReference>
<evidence type="ECO:0000313" key="1">
    <source>
        <dbReference type="EMBL" id="GAA1248653.1"/>
    </source>
</evidence>
<dbReference type="EMBL" id="BAAALN010000016">
    <property type="protein sequence ID" value="GAA1248653.1"/>
    <property type="molecule type" value="Genomic_DNA"/>
</dbReference>
<keyword evidence="2" id="KW-1185">Reference proteome</keyword>
<organism evidence="1 2">
    <name type="scientific">Prauserella halophila</name>
    <dbReference type="NCBI Taxonomy" id="185641"/>
    <lineage>
        <taxon>Bacteria</taxon>
        <taxon>Bacillati</taxon>
        <taxon>Actinomycetota</taxon>
        <taxon>Actinomycetes</taxon>
        <taxon>Pseudonocardiales</taxon>
        <taxon>Pseudonocardiaceae</taxon>
        <taxon>Prauserella</taxon>
    </lineage>
</organism>
<proteinExistence type="predicted"/>
<evidence type="ECO:0000313" key="2">
    <source>
        <dbReference type="Proteomes" id="UP001500653"/>
    </source>
</evidence>
<protein>
    <submittedName>
        <fullName evidence="1">Uncharacterized protein</fullName>
    </submittedName>
</protein>